<comment type="caution">
    <text evidence="1">The sequence shown here is derived from an EMBL/GenBank/DDBJ whole genome shotgun (WGS) entry which is preliminary data.</text>
</comment>
<keyword evidence="2" id="KW-1185">Reference proteome</keyword>
<sequence>MADLCTCAAIRGTALDYLEVSLCIIADVPRYLGPMQTRVRVKRSRRVGFAKPTSYSKKNSSEVRFVFQRVDWLATCCPTFATTIMPLRSIYLIIECRINLQVRRTTIPRDRYAQVPSKFVRVRRRVY</sequence>
<protein>
    <submittedName>
        <fullName evidence="1">Uncharacterized protein</fullName>
    </submittedName>
</protein>
<name>A0AAD9H7F8_9PEZI</name>
<proteinExistence type="predicted"/>
<dbReference type="AlphaFoldDB" id="A0AAD9H7F8"/>
<reference evidence="1" key="1">
    <citation type="submission" date="2021-06" db="EMBL/GenBank/DDBJ databases">
        <title>Comparative genomics, transcriptomics and evolutionary studies reveal genomic signatures of adaptation to plant cell wall in hemibiotrophic fungi.</title>
        <authorList>
            <consortium name="DOE Joint Genome Institute"/>
            <person name="Baroncelli R."/>
            <person name="Diaz J.F."/>
            <person name="Benocci T."/>
            <person name="Peng M."/>
            <person name="Battaglia E."/>
            <person name="Haridas S."/>
            <person name="Andreopoulos W."/>
            <person name="Labutti K."/>
            <person name="Pangilinan J."/>
            <person name="Floch G.L."/>
            <person name="Makela M.R."/>
            <person name="Henrissat B."/>
            <person name="Grigoriev I.V."/>
            <person name="Crouch J.A."/>
            <person name="De Vries R.P."/>
            <person name="Sukno S.A."/>
            <person name="Thon M.R."/>
        </authorList>
    </citation>
    <scope>NUCLEOTIDE SEQUENCE</scope>
    <source>
        <strain evidence="1">MAFF235873</strain>
    </source>
</reference>
<accession>A0AAD9H7F8</accession>
<organism evidence="1 2">
    <name type="scientific">Colletotrichum zoysiae</name>
    <dbReference type="NCBI Taxonomy" id="1216348"/>
    <lineage>
        <taxon>Eukaryota</taxon>
        <taxon>Fungi</taxon>
        <taxon>Dikarya</taxon>
        <taxon>Ascomycota</taxon>
        <taxon>Pezizomycotina</taxon>
        <taxon>Sordariomycetes</taxon>
        <taxon>Hypocreomycetidae</taxon>
        <taxon>Glomerellales</taxon>
        <taxon>Glomerellaceae</taxon>
        <taxon>Colletotrichum</taxon>
        <taxon>Colletotrichum graminicola species complex</taxon>
    </lineage>
</organism>
<evidence type="ECO:0000313" key="2">
    <source>
        <dbReference type="Proteomes" id="UP001232148"/>
    </source>
</evidence>
<dbReference type="EMBL" id="MU843018">
    <property type="protein sequence ID" value="KAK2022959.1"/>
    <property type="molecule type" value="Genomic_DNA"/>
</dbReference>
<gene>
    <name evidence="1" type="ORF">LX32DRAFT_171031</name>
</gene>
<dbReference type="Proteomes" id="UP001232148">
    <property type="component" value="Unassembled WGS sequence"/>
</dbReference>
<evidence type="ECO:0000313" key="1">
    <source>
        <dbReference type="EMBL" id="KAK2022959.1"/>
    </source>
</evidence>